<evidence type="ECO:0000256" key="2">
    <source>
        <dbReference type="ARBA" id="ARBA00007703"/>
    </source>
</evidence>
<evidence type="ECO:0000256" key="3">
    <source>
        <dbReference type="ARBA" id="ARBA00022795"/>
    </source>
</evidence>
<evidence type="ECO:0000313" key="4">
    <source>
        <dbReference type="EMBL" id="ARJ44083.1"/>
    </source>
</evidence>
<reference evidence="4 5" key="1">
    <citation type="submission" date="2017-02" db="EMBL/GenBank/DDBJ databases">
        <title>Complete genome sequence of the drought resistance-promoting endophyte Pantoea alhagi LTYR-11Z.</title>
        <authorList>
            <person name="Zhang L."/>
        </authorList>
    </citation>
    <scope>NUCLEOTIDE SEQUENCE [LARGE SCALE GENOMIC DNA]</scope>
    <source>
        <strain evidence="4 5">LTYR-11Z</strain>
    </source>
</reference>
<gene>
    <name evidence="4" type="ORF">B1H58_19885</name>
</gene>
<dbReference type="SUPFAM" id="SSF140566">
    <property type="entry name" value="FlgN-like"/>
    <property type="match status" value="1"/>
</dbReference>
<keyword evidence="4" id="KW-0969">Cilium</keyword>
<name>A0A1W6BAM5_9GAMM</name>
<dbReference type="InterPro" id="IPR036679">
    <property type="entry name" value="FlgN-like_sf"/>
</dbReference>
<keyword evidence="3" id="KW-1005">Bacterial flagellum biogenesis</keyword>
<dbReference type="Pfam" id="PF05130">
    <property type="entry name" value="FlgN"/>
    <property type="match status" value="1"/>
</dbReference>
<evidence type="ECO:0000313" key="5">
    <source>
        <dbReference type="Proteomes" id="UP000192900"/>
    </source>
</evidence>
<dbReference type="STRING" id="1891675.B1H58_19885"/>
<dbReference type="KEGG" id="palh:B1H58_19885"/>
<dbReference type="GO" id="GO:0044780">
    <property type="term" value="P:bacterial-type flagellum assembly"/>
    <property type="evidence" value="ECO:0007669"/>
    <property type="project" value="InterPro"/>
</dbReference>
<dbReference type="Proteomes" id="UP000192900">
    <property type="component" value="Chromosome"/>
</dbReference>
<comment type="similarity">
    <text evidence="2">Belongs to the FlgN family.</text>
</comment>
<protein>
    <submittedName>
        <fullName evidence="4">Flagellar biosynthesis protein FlgN</fullName>
    </submittedName>
</protein>
<comment type="function">
    <text evidence="1">Required for the efficient initiation of filament assembly.</text>
</comment>
<dbReference type="RefSeq" id="WP_085072127.1">
    <property type="nucleotide sequence ID" value="NZ_CP019706.1"/>
</dbReference>
<organism evidence="4 5">
    <name type="scientific">Pantoea alhagi</name>
    <dbReference type="NCBI Taxonomy" id="1891675"/>
    <lineage>
        <taxon>Bacteria</taxon>
        <taxon>Pseudomonadati</taxon>
        <taxon>Pseudomonadota</taxon>
        <taxon>Gammaproteobacteria</taxon>
        <taxon>Enterobacterales</taxon>
        <taxon>Erwiniaceae</taxon>
        <taxon>Pantoea</taxon>
    </lineage>
</organism>
<keyword evidence="4" id="KW-0282">Flagellum</keyword>
<dbReference type="OrthoDB" id="6462803at2"/>
<dbReference type="InterPro" id="IPR007809">
    <property type="entry name" value="FlgN-like"/>
</dbReference>
<keyword evidence="4" id="KW-0966">Cell projection</keyword>
<proteinExistence type="inferred from homology"/>
<accession>A0A1W6BAM5</accession>
<dbReference type="EMBL" id="CP019706">
    <property type="protein sequence ID" value="ARJ44083.1"/>
    <property type="molecule type" value="Genomic_DNA"/>
</dbReference>
<evidence type="ECO:0000256" key="1">
    <source>
        <dbReference type="ARBA" id="ARBA00002397"/>
    </source>
</evidence>
<keyword evidence="5" id="KW-1185">Reference proteome</keyword>
<sequence>MNSLITALDKMQEVLGSLSTIMKEENEQLSAGLINSSLLQRITEDKSSLLTTLNYLDGIRRESEKQYRIQAPYRAQPELARRWQAIEQRTRQLRDNNTHNGMLLNKQMDYNDKALALLKPHQTQAFYGPDGQATSGGFNSRRV</sequence>
<dbReference type="Gene3D" id="1.20.58.300">
    <property type="entry name" value="FlgN-like"/>
    <property type="match status" value="1"/>
</dbReference>
<dbReference type="AlphaFoldDB" id="A0A1W6BAM5"/>